<dbReference type="EC" id="4.1.1.36" evidence="3"/>
<keyword evidence="3 4" id="KW-0285">Flavoprotein</keyword>
<keyword evidence="3 4" id="KW-0436">Ligase</keyword>
<reference evidence="7" key="1">
    <citation type="submission" date="2023-05" db="EMBL/GenBank/DDBJ databases">
        <authorList>
            <person name="Du J."/>
        </authorList>
    </citation>
    <scope>NUCLEOTIDE SEQUENCE</scope>
    <source>
        <strain evidence="7">UMB1064</strain>
    </source>
</reference>
<keyword evidence="3" id="KW-0511">Multifunctional enzyme</keyword>
<feature type="binding site" evidence="3">
    <location>
        <position position="289"/>
    </location>
    <ligand>
        <name>CTP</name>
        <dbReference type="ChEBI" id="CHEBI:37563"/>
    </ligand>
</feature>
<keyword evidence="2 3" id="KW-0456">Lyase</keyword>
<evidence type="ECO:0000313" key="8">
    <source>
        <dbReference type="Proteomes" id="UP001223646"/>
    </source>
</evidence>
<comment type="caution">
    <text evidence="7">The sequence shown here is derived from an EMBL/GenBank/DDBJ whole genome shotgun (WGS) entry which is preliminary data.</text>
</comment>
<comment type="pathway">
    <text evidence="3 4">Cofactor biosynthesis; coenzyme A biosynthesis; CoA from (R)-pantothenate: step 3/5.</text>
</comment>
<accession>A0AAW9SX57</accession>
<dbReference type="NCBIfam" id="TIGR00521">
    <property type="entry name" value="coaBC_dfp"/>
    <property type="match status" value="1"/>
</dbReference>
<feature type="binding site" evidence="3">
    <location>
        <position position="342"/>
    </location>
    <ligand>
        <name>CTP</name>
        <dbReference type="ChEBI" id="CHEBI:37563"/>
    </ligand>
</feature>
<dbReference type="RefSeq" id="WP_284826985.1">
    <property type="nucleotide sequence ID" value="NZ_JASOOY020000035.1"/>
</dbReference>
<dbReference type="Gene3D" id="3.40.50.1950">
    <property type="entry name" value="Flavin prenyltransferase-like"/>
    <property type="match status" value="1"/>
</dbReference>
<dbReference type="Pfam" id="PF02441">
    <property type="entry name" value="Flavoprotein"/>
    <property type="match status" value="1"/>
</dbReference>
<dbReference type="InterPro" id="IPR007085">
    <property type="entry name" value="DNA/pantothenate-metab_flavo_C"/>
</dbReference>
<proteinExistence type="inferred from homology"/>
<gene>
    <name evidence="3 7" type="primary">coaBC</name>
    <name evidence="7" type="ORF">QP460_011005</name>
</gene>
<feature type="region of interest" description="Phosphopantothenate--cysteine ligase" evidence="3">
    <location>
        <begin position="200"/>
        <end position="426"/>
    </location>
</feature>
<dbReference type="InterPro" id="IPR035929">
    <property type="entry name" value="CoaB-like_sf"/>
</dbReference>
<feature type="binding site" evidence="3">
    <location>
        <position position="360"/>
    </location>
    <ligand>
        <name>CTP</name>
        <dbReference type="ChEBI" id="CHEBI:37563"/>
    </ligand>
</feature>
<evidence type="ECO:0000259" key="6">
    <source>
        <dbReference type="Pfam" id="PF04127"/>
    </source>
</evidence>
<comment type="function">
    <text evidence="4">Catalyzes two steps in the biosynthesis of coenzyme A. In the first step cysteine is conjugated to 4'-phosphopantothenate to form 4-phosphopantothenoylcysteine, in the latter compound is decarboxylated to form 4'-phosphopantotheine.</text>
</comment>
<keyword evidence="3 4" id="KW-0288">FMN</keyword>
<evidence type="ECO:0000256" key="4">
    <source>
        <dbReference type="RuleBase" id="RU364078"/>
    </source>
</evidence>
<dbReference type="PANTHER" id="PTHR14359:SF6">
    <property type="entry name" value="PHOSPHOPANTOTHENOYLCYSTEINE DECARBOXYLASE"/>
    <property type="match status" value="1"/>
</dbReference>
<organism evidence="7 8">
    <name type="scientific">Corynebacterium amycolatum</name>
    <dbReference type="NCBI Taxonomy" id="43765"/>
    <lineage>
        <taxon>Bacteria</taxon>
        <taxon>Bacillati</taxon>
        <taxon>Actinomycetota</taxon>
        <taxon>Actinomycetes</taxon>
        <taxon>Mycobacteriales</taxon>
        <taxon>Corynebacteriaceae</taxon>
        <taxon>Corynebacterium</taxon>
    </lineage>
</organism>
<dbReference type="PANTHER" id="PTHR14359">
    <property type="entry name" value="HOMO-OLIGOMERIC FLAVIN CONTAINING CYS DECARBOXYLASE FAMILY"/>
    <property type="match status" value="1"/>
</dbReference>
<dbReference type="GO" id="GO:0071513">
    <property type="term" value="C:phosphopantothenoylcysteine decarboxylase complex"/>
    <property type="evidence" value="ECO:0007669"/>
    <property type="project" value="TreeGrafter"/>
</dbReference>
<comment type="similarity">
    <text evidence="3 4">In the C-terminal section; belongs to the PPC synthetase family.</text>
</comment>
<dbReference type="Pfam" id="PF04127">
    <property type="entry name" value="DFP"/>
    <property type="match status" value="1"/>
</dbReference>
<feature type="region of interest" description="Phosphopantothenoylcysteine decarboxylase" evidence="3">
    <location>
        <begin position="1"/>
        <end position="199"/>
    </location>
</feature>
<feature type="binding site" evidence="3">
    <location>
        <begin position="318"/>
        <end position="321"/>
    </location>
    <ligand>
        <name>CTP</name>
        <dbReference type="ChEBI" id="CHEBI:37563"/>
    </ligand>
</feature>
<dbReference type="GO" id="GO:0015937">
    <property type="term" value="P:coenzyme A biosynthetic process"/>
    <property type="evidence" value="ECO:0007669"/>
    <property type="project" value="UniProtKB-UniRule"/>
</dbReference>
<comment type="similarity">
    <text evidence="3 4">In the N-terminal section; belongs to the HFCD (homo-oligomeric flavin containing Cys decarboxylase) superfamily.</text>
</comment>
<evidence type="ECO:0000256" key="3">
    <source>
        <dbReference type="HAMAP-Rule" id="MF_02225"/>
    </source>
</evidence>
<evidence type="ECO:0000259" key="5">
    <source>
        <dbReference type="Pfam" id="PF02441"/>
    </source>
</evidence>
<dbReference type="SUPFAM" id="SSF52507">
    <property type="entry name" value="Homo-oligomeric flavin-containing Cys decarboxylases, HFCD"/>
    <property type="match status" value="1"/>
</dbReference>
<evidence type="ECO:0000256" key="1">
    <source>
        <dbReference type="ARBA" id="ARBA00022793"/>
    </source>
</evidence>
<dbReference type="Proteomes" id="UP001223646">
    <property type="component" value="Unassembled WGS sequence"/>
</dbReference>
<dbReference type="AlphaFoldDB" id="A0AAW9SX57"/>
<keyword evidence="3" id="KW-0479">Metal-binding</keyword>
<comment type="catalytic activity">
    <reaction evidence="3 4">
        <text>(R)-4'-phosphopantothenate + L-cysteine + CTP = N-[(R)-4-phosphopantothenoyl]-L-cysteine + CMP + diphosphate + H(+)</text>
        <dbReference type="Rhea" id="RHEA:19397"/>
        <dbReference type="ChEBI" id="CHEBI:10986"/>
        <dbReference type="ChEBI" id="CHEBI:15378"/>
        <dbReference type="ChEBI" id="CHEBI:33019"/>
        <dbReference type="ChEBI" id="CHEBI:35235"/>
        <dbReference type="ChEBI" id="CHEBI:37563"/>
        <dbReference type="ChEBI" id="CHEBI:59458"/>
        <dbReference type="ChEBI" id="CHEBI:60377"/>
        <dbReference type="EC" id="6.3.2.5"/>
    </reaction>
</comment>
<keyword evidence="3" id="KW-0460">Magnesium</keyword>
<dbReference type="EMBL" id="JASOOY020000035">
    <property type="protein sequence ID" value="MEO3718109.1"/>
    <property type="molecule type" value="Genomic_DNA"/>
</dbReference>
<feature type="binding site" evidence="3">
    <location>
        <position position="364"/>
    </location>
    <ligand>
        <name>CTP</name>
        <dbReference type="ChEBI" id="CHEBI:37563"/>
    </ligand>
</feature>
<comment type="pathway">
    <text evidence="3 4">Cofactor biosynthesis; coenzyme A biosynthesis; CoA from (R)-pantothenate: step 2/5.</text>
</comment>
<dbReference type="Gene3D" id="3.40.50.10300">
    <property type="entry name" value="CoaB-like"/>
    <property type="match status" value="1"/>
</dbReference>
<dbReference type="GO" id="GO:0010181">
    <property type="term" value="F:FMN binding"/>
    <property type="evidence" value="ECO:0007669"/>
    <property type="project" value="UniProtKB-UniRule"/>
</dbReference>
<keyword evidence="1 3" id="KW-0210">Decarboxylase</keyword>
<evidence type="ECO:0000313" key="7">
    <source>
        <dbReference type="EMBL" id="MEO3718109.1"/>
    </source>
</evidence>
<dbReference type="InterPro" id="IPR003382">
    <property type="entry name" value="Flavoprotein"/>
</dbReference>
<feature type="binding site" evidence="3">
    <location>
        <position position="299"/>
    </location>
    <ligand>
        <name>CTP</name>
        <dbReference type="ChEBI" id="CHEBI:37563"/>
    </ligand>
</feature>
<comment type="function">
    <text evidence="3">Catalyzes two sequential steps in the biosynthesis of coenzyme A. In the first step cysteine is conjugated to 4'-phosphopantothenate to form 4-phosphopantothenoylcysteine. In the second step the latter compound is decarboxylated to form 4'-phosphopantotheine.</text>
</comment>
<reference evidence="7" key="2">
    <citation type="submission" date="2024-05" db="EMBL/GenBank/DDBJ databases">
        <authorList>
            <person name="Wolfe A."/>
        </authorList>
    </citation>
    <scope>NUCLEOTIDE SEQUENCE</scope>
    <source>
        <strain evidence="7">UMB1064</strain>
    </source>
</reference>
<comment type="cofactor">
    <cofactor evidence="3">
        <name>Mg(2+)</name>
        <dbReference type="ChEBI" id="CHEBI:18420"/>
    </cofactor>
</comment>
<dbReference type="GO" id="GO:0015941">
    <property type="term" value="P:pantothenate catabolic process"/>
    <property type="evidence" value="ECO:0007669"/>
    <property type="project" value="InterPro"/>
</dbReference>
<evidence type="ECO:0000256" key="2">
    <source>
        <dbReference type="ARBA" id="ARBA00023239"/>
    </source>
</evidence>
<dbReference type="InterPro" id="IPR005252">
    <property type="entry name" value="CoaBC"/>
</dbReference>
<comment type="caution">
    <text evidence="3">Lacks conserved residue(s) required for the propagation of feature annotation.</text>
</comment>
<dbReference type="GO" id="GO:0004633">
    <property type="term" value="F:phosphopantothenoylcysteine decarboxylase activity"/>
    <property type="evidence" value="ECO:0007669"/>
    <property type="project" value="UniProtKB-UniRule"/>
</dbReference>
<feature type="domain" description="DNA/pantothenate metabolism flavoprotein C-terminal" evidence="6">
    <location>
        <begin position="196"/>
        <end position="417"/>
    </location>
</feature>
<name>A0AAW9SX57_CORAY</name>
<feature type="domain" description="Flavoprotein" evidence="5">
    <location>
        <begin position="14"/>
        <end position="183"/>
    </location>
</feature>
<dbReference type="SUPFAM" id="SSF102645">
    <property type="entry name" value="CoaB-like"/>
    <property type="match status" value="1"/>
</dbReference>
<dbReference type="EC" id="6.3.2.5" evidence="3"/>
<comment type="catalytic activity">
    <reaction evidence="3 4">
        <text>N-[(R)-4-phosphopantothenoyl]-L-cysteine + H(+) = (R)-4'-phosphopantetheine + CO2</text>
        <dbReference type="Rhea" id="RHEA:16793"/>
        <dbReference type="ChEBI" id="CHEBI:15378"/>
        <dbReference type="ChEBI" id="CHEBI:16526"/>
        <dbReference type="ChEBI" id="CHEBI:59458"/>
        <dbReference type="ChEBI" id="CHEBI:61723"/>
        <dbReference type="EC" id="4.1.1.36"/>
    </reaction>
</comment>
<dbReference type="InterPro" id="IPR036551">
    <property type="entry name" value="Flavin_trans-like"/>
</dbReference>
<dbReference type="GO" id="GO:0046872">
    <property type="term" value="F:metal ion binding"/>
    <property type="evidence" value="ECO:0007669"/>
    <property type="project" value="UniProtKB-KW"/>
</dbReference>
<comment type="cofactor">
    <cofactor evidence="3">
        <name>FMN</name>
        <dbReference type="ChEBI" id="CHEBI:58210"/>
    </cofactor>
    <text evidence="3">Binds 1 FMN per subunit.</text>
</comment>
<sequence>MHAAGNADVSECLKVVVGVAGGIAAYKAAHVVRGFKELGHDVRVVPTESALNFVGAATFEALSGNPVSTTVFDAVDEVQHVRVGQEADLVVVVPATADFMARAAHGRADDLLTATLLVATCPVVLAPAMHTEMWNHPATRDNVATLRRHGTIVLDPAHGRLTGKDTGPGRLPEPEQIVSLALAAVENPRHFRRDFEGVRFMITAGGTREAIDPVRFIGNHSSGRQGFALAEMAAQRGAQVTVVAGHTDQLPTPLGANVVKVDSTLEMAEAAHEHSKLADVCIFAAAVADFRPASTAGAKMKKGVADDALSNIQLVENPDILATTVERRKAGEIPATTTMVGFAAETGDETTTPLELAKQKIVRKGCDLLMCNDVSGGQTFGATDNVGWLLSLDGEQWDVPRGSKFSVAGSILDAVSELRQEPQPAE</sequence>
<protein>
    <recommendedName>
        <fullName evidence="3">Coenzyme A biosynthesis bifunctional protein CoaBC</fullName>
    </recommendedName>
    <alternativeName>
        <fullName evidence="3">DNA/pantothenate metabolism flavoprotein</fullName>
    </alternativeName>
    <alternativeName>
        <fullName evidence="3">Phosphopantothenoylcysteine synthetase/decarboxylase</fullName>
        <shortName evidence="3">PPCS-PPCDC</shortName>
    </alternativeName>
    <domain>
        <recommendedName>
            <fullName evidence="3">Phosphopantothenoylcysteine decarboxylase</fullName>
            <shortName evidence="3">PPC decarboxylase</shortName>
            <shortName evidence="3">PPC-DC</shortName>
            <ecNumber evidence="3">4.1.1.36</ecNumber>
        </recommendedName>
        <alternativeName>
            <fullName evidence="3">CoaC</fullName>
        </alternativeName>
    </domain>
    <domain>
        <recommendedName>
            <fullName evidence="3">Phosphopantothenate--cysteine ligase</fullName>
            <ecNumber evidence="3">6.3.2.5</ecNumber>
        </recommendedName>
        <alternativeName>
            <fullName evidence="3">CoaB</fullName>
        </alternativeName>
        <alternativeName>
            <fullName evidence="3">Phosphopantothenoylcysteine synthetase</fullName>
            <shortName evidence="3">PPC synthetase</shortName>
            <shortName evidence="3">PPC-S</shortName>
        </alternativeName>
    </domain>
</protein>
<dbReference type="GO" id="GO:0004632">
    <property type="term" value="F:phosphopantothenate--cysteine ligase activity"/>
    <property type="evidence" value="ECO:0007669"/>
    <property type="project" value="UniProtKB-UniRule"/>
</dbReference>
<dbReference type="HAMAP" id="MF_02225">
    <property type="entry name" value="CoaBC"/>
    <property type="match status" value="1"/>
</dbReference>